<proteinExistence type="predicted"/>
<gene>
    <name evidence="2" type="ORF">ACAOBT_LOCUS22810</name>
    <name evidence="1" type="ORF">ACAOBT_LOCUS8377</name>
</gene>
<protein>
    <submittedName>
        <fullName evidence="1">Uncharacterized protein</fullName>
    </submittedName>
</protein>
<accession>A0A9P0K9M6</accession>
<comment type="caution">
    <text evidence="1">The sequence shown here is derived from an EMBL/GenBank/DDBJ whole genome shotgun (WGS) entry which is preliminary data.</text>
</comment>
<dbReference type="Proteomes" id="UP001152888">
    <property type="component" value="Unassembled WGS sequence"/>
</dbReference>
<dbReference type="OrthoDB" id="194611at2759"/>
<organism evidence="1 3">
    <name type="scientific">Acanthoscelides obtectus</name>
    <name type="common">Bean weevil</name>
    <name type="synonym">Bruchus obtectus</name>
    <dbReference type="NCBI Taxonomy" id="200917"/>
    <lineage>
        <taxon>Eukaryota</taxon>
        <taxon>Metazoa</taxon>
        <taxon>Ecdysozoa</taxon>
        <taxon>Arthropoda</taxon>
        <taxon>Hexapoda</taxon>
        <taxon>Insecta</taxon>
        <taxon>Pterygota</taxon>
        <taxon>Neoptera</taxon>
        <taxon>Endopterygota</taxon>
        <taxon>Coleoptera</taxon>
        <taxon>Polyphaga</taxon>
        <taxon>Cucujiformia</taxon>
        <taxon>Chrysomeloidea</taxon>
        <taxon>Chrysomelidae</taxon>
        <taxon>Bruchinae</taxon>
        <taxon>Bruchini</taxon>
        <taxon>Acanthoscelides</taxon>
    </lineage>
</organism>
<evidence type="ECO:0000313" key="3">
    <source>
        <dbReference type="Proteomes" id="UP001152888"/>
    </source>
</evidence>
<sequence length="75" mass="9091">MWSAIKHSEAELKALHFTANPWCFRRPLRNEIIWMNIIDMFVQYKIPIKIYSQVGIYFFHCSQNQITRIHADLCY</sequence>
<dbReference type="EMBL" id="CAKOFQ010006764">
    <property type="protein sequence ID" value="CAH1969368.1"/>
    <property type="molecule type" value="Genomic_DNA"/>
</dbReference>
<keyword evidence="3" id="KW-1185">Reference proteome</keyword>
<name>A0A9P0K9M6_ACAOB</name>
<reference evidence="1" key="1">
    <citation type="submission" date="2022-03" db="EMBL/GenBank/DDBJ databases">
        <authorList>
            <person name="Sayadi A."/>
        </authorList>
    </citation>
    <scope>NUCLEOTIDE SEQUENCE</scope>
</reference>
<dbReference type="EMBL" id="CAKOFQ010007237">
    <property type="protein sequence ID" value="CAH1995744.1"/>
    <property type="molecule type" value="Genomic_DNA"/>
</dbReference>
<evidence type="ECO:0000313" key="1">
    <source>
        <dbReference type="EMBL" id="CAH1969368.1"/>
    </source>
</evidence>
<dbReference type="AlphaFoldDB" id="A0A9P0K9M6"/>
<evidence type="ECO:0000313" key="2">
    <source>
        <dbReference type="EMBL" id="CAH1995744.1"/>
    </source>
</evidence>